<reference evidence="2 3" key="1">
    <citation type="journal article" date="2015" name="Int. Biodeterior. Biodegradation">
        <title>Physiological and genetic screening methods for the isolation of methyl tert-butyl ether-degrading bacteria for bioremediation purposes.</title>
        <authorList>
            <person name="Guisado I.M."/>
            <person name="Purswani J."/>
            <person name="Gonzalez Lopez J."/>
            <person name="Pozo C."/>
        </authorList>
    </citation>
    <scope>NUCLEOTIDE SEQUENCE [LARGE SCALE GENOMIC DNA]</scope>
    <source>
        <strain evidence="2 3">SH7</strain>
    </source>
</reference>
<dbReference type="SUPFAM" id="SSF55729">
    <property type="entry name" value="Acyl-CoA N-acyltransferases (Nat)"/>
    <property type="match status" value="1"/>
</dbReference>
<keyword evidence="3" id="KW-1185">Reference proteome</keyword>
<dbReference type="PANTHER" id="PTHR43441">
    <property type="entry name" value="RIBOSOMAL-PROTEIN-SERINE ACETYLTRANSFERASE"/>
    <property type="match status" value="1"/>
</dbReference>
<organism evidence="2 3">
    <name type="scientific">Paenibacillus etheri</name>
    <dbReference type="NCBI Taxonomy" id="1306852"/>
    <lineage>
        <taxon>Bacteria</taxon>
        <taxon>Bacillati</taxon>
        <taxon>Bacillota</taxon>
        <taxon>Bacilli</taxon>
        <taxon>Bacillales</taxon>
        <taxon>Paenibacillaceae</taxon>
        <taxon>Paenibacillus</taxon>
    </lineage>
</organism>
<dbReference type="PANTHER" id="PTHR43441:SF12">
    <property type="entry name" value="RIBOSOMAL N-ACETYLTRANSFERASE YDAF-RELATED"/>
    <property type="match status" value="1"/>
</dbReference>
<accession>A0A0W1ARN7</accession>
<name>A0A0W1ARN7_9BACL</name>
<dbReference type="GO" id="GO:1990189">
    <property type="term" value="F:protein N-terminal-serine acetyltransferase activity"/>
    <property type="evidence" value="ECO:0007669"/>
    <property type="project" value="TreeGrafter"/>
</dbReference>
<gene>
    <name evidence="2" type="ORF">UQ64_27520</name>
</gene>
<evidence type="ECO:0000313" key="2">
    <source>
        <dbReference type="EMBL" id="KTD83920.1"/>
    </source>
</evidence>
<dbReference type="Gene3D" id="3.40.630.30">
    <property type="match status" value="1"/>
</dbReference>
<evidence type="ECO:0000259" key="1">
    <source>
        <dbReference type="PROSITE" id="PS51186"/>
    </source>
</evidence>
<dbReference type="InterPro" id="IPR051908">
    <property type="entry name" value="Ribosomal_N-acetyltransferase"/>
</dbReference>
<dbReference type="RefSeq" id="WP_060626000.1">
    <property type="nucleotide sequence ID" value="NZ_LCZJ02000037.1"/>
</dbReference>
<dbReference type="InterPro" id="IPR000182">
    <property type="entry name" value="GNAT_dom"/>
</dbReference>
<dbReference type="Proteomes" id="UP000054709">
    <property type="component" value="Unassembled WGS sequence"/>
</dbReference>
<dbReference type="Pfam" id="PF13302">
    <property type="entry name" value="Acetyltransf_3"/>
    <property type="match status" value="1"/>
</dbReference>
<comment type="caution">
    <text evidence="2">The sequence shown here is derived from an EMBL/GenBank/DDBJ whole genome shotgun (WGS) entry which is preliminary data.</text>
</comment>
<dbReference type="GO" id="GO:0008999">
    <property type="term" value="F:protein-N-terminal-alanine acetyltransferase activity"/>
    <property type="evidence" value="ECO:0007669"/>
    <property type="project" value="TreeGrafter"/>
</dbReference>
<protein>
    <submittedName>
        <fullName evidence="2">Alanine acetyltransferase</fullName>
    </submittedName>
</protein>
<evidence type="ECO:0000313" key="3">
    <source>
        <dbReference type="Proteomes" id="UP000054709"/>
    </source>
</evidence>
<dbReference type="AlphaFoldDB" id="A0A0W1ARN7"/>
<sequence>MFNYVIDEELMLKPLMPEHAKHIFALVERSRERLRQWLPWVDAVTEQDHSLNFIKNAIKQGTENGAFTAGLWVRGELAGVIGYHQIDWHNRSVGIGYWLGEGYEGKGYMTSACRVLVDYALLEMELQRVEIRCATGNVSSRAIPERLGFILEGVIRQAEKLPDGYVNHAVYGLLRSEWQLLG</sequence>
<dbReference type="OrthoDB" id="9784707at2"/>
<dbReference type="GO" id="GO:0005737">
    <property type="term" value="C:cytoplasm"/>
    <property type="evidence" value="ECO:0007669"/>
    <property type="project" value="TreeGrafter"/>
</dbReference>
<dbReference type="InterPro" id="IPR016181">
    <property type="entry name" value="Acyl_CoA_acyltransferase"/>
</dbReference>
<feature type="domain" description="N-acetyltransferase" evidence="1">
    <location>
        <begin position="10"/>
        <end position="176"/>
    </location>
</feature>
<dbReference type="EMBL" id="LCZJ02000037">
    <property type="protein sequence ID" value="KTD83920.1"/>
    <property type="molecule type" value="Genomic_DNA"/>
</dbReference>
<proteinExistence type="predicted"/>
<dbReference type="PROSITE" id="PS51186">
    <property type="entry name" value="GNAT"/>
    <property type="match status" value="1"/>
</dbReference>